<keyword evidence="2" id="KW-0812">Transmembrane</keyword>
<evidence type="ECO:0000256" key="1">
    <source>
        <dbReference type="SAM" id="MobiDB-lite"/>
    </source>
</evidence>
<sequence length="240" mass="26160">MKRPDIAALRRRFGSWLRPRRIVRVTGVVVLVAATVVLGSIVWIRWQAKGGEYSAESVPAADVALIPGAQVYADGKPSPYLAARLDLGARLLADGKVKALLLSGDNGRAEYDEPTAMRTYLLNKGVPAEKIALDYAGFSTYETCVRASRVFGVRAAIVVTQDFSLPRTVALCRAADIETFGVADTAQPHNRTYDKCWLRDQIAATKATFDILTRPDPTFLGNEETTVRDAMSGPVQPPPR</sequence>
<feature type="region of interest" description="Disordered" evidence="1">
    <location>
        <begin position="220"/>
        <end position="240"/>
    </location>
</feature>
<feature type="domain" description="DUF218" evidence="3">
    <location>
        <begin position="36"/>
        <end position="183"/>
    </location>
</feature>
<accession>A0A7W9P9E8</accession>
<dbReference type="Proteomes" id="UP000540412">
    <property type="component" value="Unassembled WGS sequence"/>
</dbReference>
<dbReference type="InterPro" id="IPR051599">
    <property type="entry name" value="Cell_Envelope_Assoc"/>
</dbReference>
<protein>
    <submittedName>
        <fullName evidence="4">Vancomycin permeability regulator SanA</fullName>
    </submittedName>
</protein>
<proteinExistence type="predicted"/>
<keyword evidence="2" id="KW-1133">Transmembrane helix</keyword>
<keyword evidence="2" id="KW-0472">Membrane</keyword>
<reference evidence="4 5" key="1">
    <citation type="submission" date="2020-08" db="EMBL/GenBank/DDBJ databases">
        <title>Sequencing the genomes of 1000 actinobacteria strains.</title>
        <authorList>
            <person name="Klenk H.-P."/>
        </authorList>
    </citation>
    <scope>NUCLEOTIDE SEQUENCE [LARGE SCALE GENOMIC DNA]</scope>
    <source>
        <strain evidence="4 5">DSM 43582</strain>
    </source>
</reference>
<dbReference type="Pfam" id="PF02698">
    <property type="entry name" value="DUF218"/>
    <property type="match status" value="1"/>
</dbReference>
<name>A0A7W9P9E8_9NOCA</name>
<evidence type="ECO:0000313" key="4">
    <source>
        <dbReference type="EMBL" id="MBB5911951.1"/>
    </source>
</evidence>
<evidence type="ECO:0000259" key="3">
    <source>
        <dbReference type="Pfam" id="PF02698"/>
    </source>
</evidence>
<feature type="transmembrane region" description="Helical" evidence="2">
    <location>
        <begin position="21"/>
        <end position="46"/>
    </location>
</feature>
<dbReference type="PANTHER" id="PTHR30336">
    <property type="entry name" value="INNER MEMBRANE PROTEIN, PROBABLE PERMEASE"/>
    <property type="match status" value="1"/>
</dbReference>
<dbReference type="PANTHER" id="PTHR30336:SF6">
    <property type="entry name" value="INTEGRAL MEMBRANE PROTEIN"/>
    <property type="match status" value="1"/>
</dbReference>
<evidence type="ECO:0000256" key="2">
    <source>
        <dbReference type="SAM" id="Phobius"/>
    </source>
</evidence>
<organism evidence="4 5">
    <name type="scientific">Nocardia transvalensis</name>
    <dbReference type="NCBI Taxonomy" id="37333"/>
    <lineage>
        <taxon>Bacteria</taxon>
        <taxon>Bacillati</taxon>
        <taxon>Actinomycetota</taxon>
        <taxon>Actinomycetes</taxon>
        <taxon>Mycobacteriales</taxon>
        <taxon>Nocardiaceae</taxon>
        <taxon>Nocardia</taxon>
    </lineage>
</organism>
<evidence type="ECO:0000313" key="5">
    <source>
        <dbReference type="Proteomes" id="UP000540412"/>
    </source>
</evidence>
<gene>
    <name evidence="4" type="ORF">BJY24_000818</name>
</gene>
<dbReference type="CDD" id="cd06259">
    <property type="entry name" value="YdcF-like"/>
    <property type="match status" value="1"/>
</dbReference>
<keyword evidence="5" id="KW-1185">Reference proteome</keyword>
<dbReference type="GO" id="GO:0005886">
    <property type="term" value="C:plasma membrane"/>
    <property type="evidence" value="ECO:0007669"/>
    <property type="project" value="TreeGrafter"/>
</dbReference>
<dbReference type="InterPro" id="IPR003848">
    <property type="entry name" value="DUF218"/>
</dbReference>
<dbReference type="EMBL" id="JACHIT010000001">
    <property type="protein sequence ID" value="MBB5911951.1"/>
    <property type="molecule type" value="Genomic_DNA"/>
</dbReference>
<comment type="caution">
    <text evidence="4">The sequence shown here is derived from an EMBL/GenBank/DDBJ whole genome shotgun (WGS) entry which is preliminary data.</text>
</comment>
<dbReference type="RefSeq" id="WP_218003604.1">
    <property type="nucleotide sequence ID" value="NZ_JACHIT010000001.1"/>
</dbReference>
<dbReference type="AlphaFoldDB" id="A0A7W9P9E8"/>